<evidence type="ECO:0000313" key="1">
    <source>
        <dbReference type="EMBL" id="CDW46298.1"/>
    </source>
</evidence>
<dbReference type="OrthoDB" id="20783at2759"/>
<accession>A0A0K2V6X5</accession>
<dbReference type="AlphaFoldDB" id="A0A0K2V6X5"/>
<name>A0A0K2V6X5_LEPSM</name>
<protein>
    <submittedName>
        <fullName evidence="1">Uncharacterized protein</fullName>
    </submittedName>
</protein>
<organism evidence="1">
    <name type="scientific">Lepeophtheirus salmonis</name>
    <name type="common">Salmon louse</name>
    <name type="synonym">Caligus salmonis</name>
    <dbReference type="NCBI Taxonomy" id="72036"/>
    <lineage>
        <taxon>Eukaryota</taxon>
        <taxon>Metazoa</taxon>
        <taxon>Ecdysozoa</taxon>
        <taxon>Arthropoda</taxon>
        <taxon>Crustacea</taxon>
        <taxon>Multicrustacea</taxon>
        <taxon>Hexanauplia</taxon>
        <taxon>Copepoda</taxon>
        <taxon>Siphonostomatoida</taxon>
        <taxon>Caligidae</taxon>
        <taxon>Lepeophtheirus</taxon>
    </lineage>
</organism>
<reference evidence="1" key="1">
    <citation type="submission" date="2014-05" db="EMBL/GenBank/DDBJ databases">
        <authorList>
            <person name="Chronopoulou M."/>
        </authorList>
    </citation>
    <scope>NUCLEOTIDE SEQUENCE</scope>
    <source>
        <tissue evidence="1">Whole organism</tissue>
    </source>
</reference>
<sequence length="74" mass="8608">MSSSSLSTEEDLGPNRSSNKVRKLWKNVQMRFLRYGLVEVDGDHPQYILLGSILFEFFFGTKLLYRAEIVLRPL</sequence>
<dbReference type="EMBL" id="HACA01028937">
    <property type="protein sequence ID" value="CDW46298.1"/>
    <property type="molecule type" value="Transcribed_RNA"/>
</dbReference>
<proteinExistence type="predicted"/>